<dbReference type="InterPro" id="IPR045860">
    <property type="entry name" value="Snake_toxin-like_sf"/>
</dbReference>
<name>A0AAV2JN30_KNICA</name>
<proteinExistence type="predicted"/>
<gene>
    <name evidence="5" type="ORF">KC01_LOCUS8040</name>
</gene>
<evidence type="ECO:0000256" key="2">
    <source>
        <dbReference type="ARBA" id="ARBA00022525"/>
    </source>
</evidence>
<organism evidence="5 6">
    <name type="scientific">Knipowitschia caucasica</name>
    <name type="common">Caucasian dwarf goby</name>
    <name type="synonym">Pomatoschistus caucasicus</name>
    <dbReference type="NCBI Taxonomy" id="637954"/>
    <lineage>
        <taxon>Eukaryota</taxon>
        <taxon>Metazoa</taxon>
        <taxon>Chordata</taxon>
        <taxon>Craniata</taxon>
        <taxon>Vertebrata</taxon>
        <taxon>Euteleostomi</taxon>
        <taxon>Actinopterygii</taxon>
        <taxon>Neopterygii</taxon>
        <taxon>Teleostei</taxon>
        <taxon>Neoteleostei</taxon>
        <taxon>Acanthomorphata</taxon>
        <taxon>Gobiaria</taxon>
        <taxon>Gobiiformes</taxon>
        <taxon>Gobioidei</taxon>
        <taxon>Gobiidae</taxon>
        <taxon>Gobiinae</taxon>
        <taxon>Knipowitschia</taxon>
    </lineage>
</organism>
<evidence type="ECO:0000313" key="5">
    <source>
        <dbReference type="EMBL" id="CAL1576619.1"/>
    </source>
</evidence>
<keyword evidence="3" id="KW-0732">Signal</keyword>
<dbReference type="AlphaFoldDB" id="A0AAV2JN30"/>
<keyword evidence="6" id="KW-1185">Reference proteome</keyword>
<dbReference type="InterPro" id="IPR050918">
    <property type="entry name" value="CNF-like_PLA2_Inhibitor"/>
</dbReference>
<feature type="chain" id="PRO_5043976873" description="UPAR/Ly6 domain-containing protein" evidence="3">
    <location>
        <begin position="25"/>
        <end position="237"/>
    </location>
</feature>
<dbReference type="GO" id="GO:0005576">
    <property type="term" value="C:extracellular region"/>
    <property type="evidence" value="ECO:0007669"/>
    <property type="project" value="UniProtKB-SubCell"/>
</dbReference>
<keyword evidence="2" id="KW-0964">Secreted</keyword>
<comment type="subcellular location">
    <subcellularLocation>
        <location evidence="1">Secreted</location>
    </subcellularLocation>
</comment>
<dbReference type="EMBL" id="OZ035834">
    <property type="protein sequence ID" value="CAL1576619.1"/>
    <property type="molecule type" value="Genomic_DNA"/>
</dbReference>
<dbReference type="Proteomes" id="UP001497482">
    <property type="component" value="Chromosome 12"/>
</dbReference>
<dbReference type="Pfam" id="PF00021">
    <property type="entry name" value="UPAR_LY6"/>
    <property type="match status" value="2"/>
</dbReference>
<dbReference type="InterPro" id="IPR016054">
    <property type="entry name" value="LY6_UPA_recep-like"/>
</dbReference>
<protein>
    <recommendedName>
        <fullName evidence="4">UPAR/Ly6 domain-containing protein</fullName>
    </recommendedName>
</protein>
<sequence>MKTALKLLLSLALTVALFVNTAYGLSCITCDSPSDTNCIVKTSLPCVNGDLCFSAIISATTSNGPFTQIIKGCAAPSICPAEGTQDFSLDVSSSSVLGRAECCSGSDDCNSADASTPTNPAAGSLQCYGCDPLTNVCSSGAVTCNSLETNCFSSTVRLPNSATEVPAHGCASQNLCAAAAFLATSPLLKSIGSIQGTCCTTDNCNPLKSKPSSTFSTESGRSRSKSKCGFFIIRGGN</sequence>
<dbReference type="SMART" id="SM00134">
    <property type="entry name" value="LU"/>
    <property type="match status" value="2"/>
</dbReference>
<evidence type="ECO:0000259" key="4">
    <source>
        <dbReference type="SMART" id="SM00134"/>
    </source>
</evidence>
<evidence type="ECO:0000313" key="6">
    <source>
        <dbReference type="Proteomes" id="UP001497482"/>
    </source>
</evidence>
<dbReference type="Gene3D" id="2.10.60.10">
    <property type="entry name" value="CD59"/>
    <property type="match status" value="2"/>
</dbReference>
<reference evidence="5 6" key="1">
    <citation type="submission" date="2024-04" db="EMBL/GenBank/DDBJ databases">
        <authorList>
            <person name="Waldvogel A.-M."/>
            <person name="Schoenle A."/>
        </authorList>
    </citation>
    <scope>NUCLEOTIDE SEQUENCE [LARGE SCALE GENOMIC DNA]</scope>
</reference>
<feature type="domain" description="UPAR/Ly6" evidence="4">
    <location>
        <begin position="125"/>
        <end position="214"/>
    </location>
</feature>
<dbReference type="SUPFAM" id="SSF57302">
    <property type="entry name" value="Snake toxin-like"/>
    <property type="match status" value="2"/>
</dbReference>
<feature type="signal peptide" evidence="3">
    <location>
        <begin position="1"/>
        <end position="24"/>
    </location>
</feature>
<feature type="domain" description="UPAR/Ly6" evidence="4">
    <location>
        <begin position="25"/>
        <end position="120"/>
    </location>
</feature>
<evidence type="ECO:0000256" key="1">
    <source>
        <dbReference type="ARBA" id="ARBA00004613"/>
    </source>
</evidence>
<accession>A0AAV2JN30</accession>
<dbReference type="PANTHER" id="PTHR20914">
    <property type="entry name" value="LY6/PLAUR DOMAIN-CONTAINING PROTEIN 8"/>
    <property type="match status" value="1"/>
</dbReference>
<evidence type="ECO:0000256" key="3">
    <source>
        <dbReference type="SAM" id="SignalP"/>
    </source>
</evidence>
<dbReference type="PANTHER" id="PTHR20914:SF9">
    <property type="entry name" value="COILED, ISOFORM A"/>
    <property type="match status" value="1"/>
</dbReference>